<accession>A0A6D2HN76</accession>
<dbReference type="Proteomes" id="UP000467841">
    <property type="component" value="Unassembled WGS sequence"/>
</dbReference>
<name>A0A6D2HN76_9BRAS</name>
<protein>
    <submittedName>
        <fullName evidence="1">Uncharacterized protein</fullName>
    </submittedName>
</protein>
<gene>
    <name evidence="1" type="ORF">MERR_LOCUS4737</name>
</gene>
<dbReference type="AlphaFoldDB" id="A0A6D2HN76"/>
<proteinExistence type="predicted"/>
<sequence length="110" mass="12756">MMTRWHTCKFLQTKDGNFQSPVSSNYEKMKRRTREQAAFAPIRLRPQKKKTINKIRRTYEMWGGLGFNASSVEPRSRGFRLFSERIVAVNANENGEEPMSASTVEYYVGA</sequence>
<evidence type="ECO:0000313" key="2">
    <source>
        <dbReference type="Proteomes" id="UP000467841"/>
    </source>
</evidence>
<keyword evidence="2" id="KW-1185">Reference proteome</keyword>
<dbReference type="EMBL" id="CACVBM020000332">
    <property type="protein sequence ID" value="CAA7017502.1"/>
    <property type="molecule type" value="Genomic_DNA"/>
</dbReference>
<organism evidence="1 2">
    <name type="scientific">Microthlaspi erraticum</name>
    <dbReference type="NCBI Taxonomy" id="1685480"/>
    <lineage>
        <taxon>Eukaryota</taxon>
        <taxon>Viridiplantae</taxon>
        <taxon>Streptophyta</taxon>
        <taxon>Embryophyta</taxon>
        <taxon>Tracheophyta</taxon>
        <taxon>Spermatophyta</taxon>
        <taxon>Magnoliopsida</taxon>
        <taxon>eudicotyledons</taxon>
        <taxon>Gunneridae</taxon>
        <taxon>Pentapetalae</taxon>
        <taxon>rosids</taxon>
        <taxon>malvids</taxon>
        <taxon>Brassicales</taxon>
        <taxon>Brassicaceae</taxon>
        <taxon>Coluteocarpeae</taxon>
        <taxon>Microthlaspi</taxon>
    </lineage>
</organism>
<reference evidence="1" key="1">
    <citation type="submission" date="2020-01" db="EMBL/GenBank/DDBJ databases">
        <authorList>
            <person name="Mishra B."/>
        </authorList>
    </citation>
    <scope>NUCLEOTIDE SEQUENCE [LARGE SCALE GENOMIC DNA]</scope>
</reference>
<evidence type="ECO:0000313" key="1">
    <source>
        <dbReference type="EMBL" id="CAA7017502.1"/>
    </source>
</evidence>
<comment type="caution">
    <text evidence="1">The sequence shown here is derived from an EMBL/GenBank/DDBJ whole genome shotgun (WGS) entry which is preliminary data.</text>
</comment>